<dbReference type="SUPFAM" id="SSF109998">
    <property type="entry name" value="Triger factor/SurA peptide-binding domain-like"/>
    <property type="match status" value="1"/>
</dbReference>
<comment type="caution">
    <text evidence="14">The sequence shown here is derived from an EMBL/GenBank/DDBJ whole genome shotgun (WGS) entry which is preliminary data.</text>
</comment>
<comment type="subcellular location">
    <subcellularLocation>
        <location evidence="11">Cytoplasm</location>
    </subcellularLocation>
    <text evidence="11">About half TF is bound to the ribosome near the polypeptide exit tunnel while the other half is free in the cytoplasm.</text>
</comment>
<dbReference type="Pfam" id="PF05698">
    <property type="entry name" value="Trigger_C"/>
    <property type="match status" value="1"/>
</dbReference>
<keyword evidence="9 11" id="KW-0131">Cell cycle</keyword>
<dbReference type="EC" id="5.2.1.8" evidence="3 11"/>
<dbReference type="InterPro" id="IPR027304">
    <property type="entry name" value="Trigger_fact/SurA_dom_sf"/>
</dbReference>
<dbReference type="GO" id="GO:0005737">
    <property type="term" value="C:cytoplasm"/>
    <property type="evidence" value="ECO:0007669"/>
    <property type="project" value="UniProtKB-SubCell"/>
</dbReference>
<dbReference type="HAMAP" id="MF_00303">
    <property type="entry name" value="Trigger_factor_Tig"/>
    <property type="match status" value="1"/>
</dbReference>
<dbReference type="InterPro" id="IPR008881">
    <property type="entry name" value="Trigger_fac_ribosome-bd_bac"/>
</dbReference>
<dbReference type="PANTHER" id="PTHR30560">
    <property type="entry name" value="TRIGGER FACTOR CHAPERONE AND PEPTIDYL-PROLYL CIS/TRANS ISOMERASE"/>
    <property type="match status" value="1"/>
</dbReference>
<dbReference type="Gene3D" id="3.10.50.40">
    <property type="match status" value="1"/>
</dbReference>
<dbReference type="InterPro" id="IPR037041">
    <property type="entry name" value="Trigger_fac_C_sf"/>
</dbReference>
<dbReference type="NCBIfam" id="TIGR00115">
    <property type="entry name" value="tig"/>
    <property type="match status" value="1"/>
</dbReference>
<dbReference type="RefSeq" id="WP_028914823.1">
    <property type="nucleotide sequence ID" value="NZ_VLJS01000046.1"/>
</dbReference>
<keyword evidence="8 11" id="KW-0413">Isomerase</keyword>
<evidence type="ECO:0000256" key="1">
    <source>
        <dbReference type="ARBA" id="ARBA00000971"/>
    </source>
</evidence>
<accession>A0A562E090</accession>
<dbReference type="Pfam" id="PF05697">
    <property type="entry name" value="Trigger_N"/>
    <property type="match status" value="1"/>
</dbReference>
<evidence type="ECO:0000313" key="14">
    <source>
        <dbReference type="EMBL" id="TWH15213.1"/>
    </source>
</evidence>
<keyword evidence="5 11" id="KW-0132">Cell division</keyword>
<dbReference type="GO" id="GO:0043022">
    <property type="term" value="F:ribosome binding"/>
    <property type="evidence" value="ECO:0007669"/>
    <property type="project" value="TreeGrafter"/>
</dbReference>
<evidence type="ECO:0000256" key="7">
    <source>
        <dbReference type="ARBA" id="ARBA00023186"/>
    </source>
</evidence>
<dbReference type="GO" id="GO:0043335">
    <property type="term" value="P:protein unfolding"/>
    <property type="evidence" value="ECO:0007669"/>
    <property type="project" value="TreeGrafter"/>
</dbReference>
<dbReference type="InterPro" id="IPR036611">
    <property type="entry name" value="Trigger_fac_ribosome-bd_sf"/>
</dbReference>
<evidence type="ECO:0000256" key="8">
    <source>
        <dbReference type="ARBA" id="ARBA00023235"/>
    </source>
</evidence>
<dbReference type="GO" id="GO:0015031">
    <property type="term" value="P:protein transport"/>
    <property type="evidence" value="ECO:0007669"/>
    <property type="project" value="UniProtKB-UniRule"/>
</dbReference>
<dbReference type="InterPro" id="IPR005215">
    <property type="entry name" value="Trig_fac"/>
</dbReference>
<dbReference type="AlphaFoldDB" id="A0A562E090"/>
<evidence type="ECO:0000259" key="12">
    <source>
        <dbReference type="Pfam" id="PF05697"/>
    </source>
</evidence>
<evidence type="ECO:0000256" key="5">
    <source>
        <dbReference type="ARBA" id="ARBA00022618"/>
    </source>
</evidence>
<dbReference type="Gene3D" id="1.10.3120.10">
    <property type="entry name" value="Trigger factor, C-terminal domain"/>
    <property type="match status" value="1"/>
</dbReference>
<evidence type="ECO:0000256" key="2">
    <source>
        <dbReference type="ARBA" id="ARBA00005464"/>
    </source>
</evidence>
<name>A0A562E090_9GAMM</name>
<sequence>MQVSVESTGNLERRLNFSLPAEQLEAGVSGRLREIARTARIKGFRPGKVPAKVIEQRFGDQVRAEVLGALVRQTFDAAVREHELRLAGAPRIDRAAEDSLDFVATFEVVPDFGEIDVTKLRVIRHTAEVTEADIDQMIENLRLQRRTWSKVERAAAKGDLVVGTLWTEAGDFRQPAEGEERFSTIIGSAQLLPALEDALAGLEQGTEHVLDVAFPEAWRQAELAGKTAQVHVVLQQVSEPVLPEVDAAFIKSFGVKSGQMDKFREDIRTNLERELKGALMNRLRREVGEQLVAAYAHVELPPRTVENEARGMLFQQLEQVRRSGRDPGQVPADAWQQFLEPARKRVLAGLLVGEIARRNDLRLDPKRLNETLRLIASTYEEPEQVIEMYRNDPQLMQGLQARVMEEQVIDWIAERAQHTEQALSFQEAIRA</sequence>
<feature type="domain" description="Trigger factor ribosome-binding bacterial" evidence="12">
    <location>
        <begin position="1"/>
        <end position="141"/>
    </location>
</feature>
<evidence type="ECO:0000256" key="10">
    <source>
        <dbReference type="ARBA" id="ARBA00029986"/>
    </source>
</evidence>
<evidence type="ECO:0000256" key="9">
    <source>
        <dbReference type="ARBA" id="ARBA00023306"/>
    </source>
</evidence>
<keyword evidence="15" id="KW-1185">Reference proteome</keyword>
<organism evidence="14 15">
    <name type="scientific">Pseudoxanthomonas taiwanensis J19</name>
    <dbReference type="NCBI Taxonomy" id="935569"/>
    <lineage>
        <taxon>Bacteria</taxon>
        <taxon>Pseudomonadati</taxon>
        <taxon>Pseudomonadota</taxon>
        <taxon>Gammaproteobacteria</taxon>
        <taxon>Lysobacterales</taxon>
        <taxon>Lysobacteraceae</taxon>
        <taxon>Pseudoxanthomonas</taxon>
    </lineage>
</organism>
<dbReference type="GO" id="GO:0003755">
    <property type="term" value="F:peptidyl-prolyl cis-trans isomerase activity"/>
    <property type="evidence" value="ECO:0007669"/>
    <property type="project" value="UniProtKB-UniRule"/>
</dbReference>
<evidence type="ECO:0000256" key="3">
    <source>
        <dbReference type="ARBA" id="ARBA00013194"/>
    </source>
</evidence>
<evidence type="ECO:0000313" key="15">
    <source>
        <dbReference type="Proteomes" id="UP000321583"/>
    </source>
</evidence>
<keyword evidence="6 11" id="KW-0697">Rotamase</keyword>
<keyword evidence="7 11" id="KW-0143">Chaperone</keyword>
<dbReference type="InterPro" id="IPR046357">
    <property type="entry name" value="PPIase_dom_sf"/>
</dbReference>
<dbReference type="SUPFAM" id="SSF102735">
    <property type="entry name" value="Trigger factor ribosome-binding domain"/>
    <property type="match status" value="1"/>
</dbReference>
<dbReference type="InterPro" id="IPR008880">
    <property type="entry name" value="Trigger_fac_C"/>
</dbReference>
<dbReference type="GO" id="GO:0051083">
    <property type="term" value="P:'de novo' cotranslational protein folding"/>
    <property type="evidence" value="ECO:0007669"/>
    <property type="project" value="TreeGrafter"/>
</dbReference>
<dbReference type="EMBL" id="VLJS01000046">
    <property type="protein sequence ID" value="TWH15213.1"/>
    <property type="molecule type" value="Genomic_DNA"/>
</dbReference>
<dbReference type="OrthoDB" id="9767721at2"/>
<keyword evidence="11" id="KW-0963">Cytoplasm</keyword>
<dbReference type="Proteomes" id="UP000321583">
    <property type="component" value="Unassembled WGS sequence"/>
</dbReference>
<evidence type="ECO:0000256" key="6">
    <source>
        <dbReference type="ARBA" id="ARBA00023110"/>
    </source>
</evidence>
<evidence type="ECO:0000256" key="11">
    <source>
        <dbReference type="HAMAP-Rule" id="MF_00303"/>
    </source>
</evidence>
<dbReference type="GO" id="GO:0044183">
    <property type="term" value="F:protein folding chaperone"/>
    <property type="evidence" value="ECO:0007669"/>
    <property type="project" value="TreeGrafter"/>
</dbReference>
<dbReference type="GO" id="GO:0051301">
    <property type="term" value="P:cell division"/>
    <property type="evidence" value="ECO:0007669"/>
    <property type="project" value="UniProtKB-KW"/>
</dbReference>
<dbReference type="PANTHER" id="PTHR30560:SF3">
    <property type="entry name" value="TRIGGER FACTOR-LIKE PROTEIN TIG, CHLOROPLASTIC"/>
    <property type="match status" value="1"/>
</dbReference>
<evidence type="ECO:0000256" key="4">
    <source>
        <dbReference type="ARBA" id="ARBA00016902"/>
    </source>
</evidence>
<comment type="domain">
    <text evidence="11">Consists of 3 domains; the N-terminus binds the ribosome, the middle domain has PPIase activity, while the C-terminus has intrinsic chaperone activity on its own.</text>
</comment>
<dbReference type="PIRSF" id="PIRSF003095">
    <property type="entry name" value="Trigger_factor"/>
    <property type="match status" value="1"/>
</dbReference>
<dbReference type="SUPFAM" id="SSF54534">
    <property type="entry name" value="FKBP-like"/>
    <property type="match status" value="1"/>
</dbReference>
<evidence type="ECO:0000259" key="13">
    <source>
        <dbReference type="Pfam" id="PF05698"/>
    </source>
</evidence>
<comment type="function">
    <text evidence="11">Involved in protein export. Acts as a chaperone by maintaining the newly synthesized protein in an open conformation. Functions as a peptidyl-prolyl cis-trans isomerase.</text>
</comment>
<protein>
    <recommendedName>
        <fullName evidence="4 11">Trigger factor</fullName>
        <shortName evidence="11">TF</shortName>
        <ecNumber evidence="3 11">5.2.1.8</ecNumber>
    </recommendedName>
    <alternativeName>
        <fullName evidence="10 11">PPIase</fullName>
    </alternativeName>
</protein>
<proteinExistence type="inferred from homology"/>
<feature type="domain" description="Trigger factor C-terminal" evidence="13">
    <location>
        <begin position="260"/>
        <end position="414"/>
    </location>
</feature>
<comment type="similarity">
    <text evidence="2 11">Belongs to the FKBP-type PPIase family. Tig subfamily.</text>
</comment>
<dbReference type="Gene3D" id="3.30.70.1050">
    <property type="entry name" value="Trigger factor ribosome-binding domain"/>
    <property type="match status" value="1"/>
</dbReference>
<comment type="catalytic activity">
    <reaction evidence="1 11">
        <text>[protein]-peptidylproline (omega=180) = [protein]-peptidylproline (omega=0)</text>
        <dbReference type="Rhea" id="RHEA:16237"/>
        <dbReference type="Rhea" id="RHEA-COMP:10747"/>
        <dbReference type="Rhea" id="RHEA-COMP:10748"/>
        <dbReference type="ChEBI" id="CHEBI:83833"/>
        <dbReference type="ChEBI" id="CHEBI:83834"/>
        <dbReference type="EC" id="5.2.1.8"/>
    </reaction>
</comment>
<reference evidence="14 15" key="1">
    <citation type="submission" date="2019-07" db="EMBL/GenBank/DDBJ databases">
        <title>Genome sequencing of lignin-degrading bacterial isolates.</title>
        <authorList>
            <person name="Gladden J."/>
        </authorList>
    </citation>
    <scope>NUCLEOTIDE SEQUENCE [LARGE SCALE GENOMIC DNA]</scope>
    <source>
        <strain evidence="14 15">J19</strain>
    </source>
</reference>
<gene>
    <name evidence="11" type="primary">tig</name>
    <name evidence="14" type="ORF">L613_001900000320</name>
</gene>